<evidence type="ECO:0000313" key="4">
    <source>
        <dbReference type="Proteomes" id="UP001596298"/>
    </source>
</evidence>
<keyword evidence="2" id="KW-1133">Transmembrane helix</keyword>
<evidence type="ECO:0000313" key="3">
    <source>
        <dbReference type="EMBL" id="MFC6705726.1"/>
    </source>
</evidence>
<dbReference type="EMBL" id="JBHSWH010000001">
    <property type="protein sequence ID" value="MFC6705726.1"/>
    <property type="molecule type" value="Genomic_DNA"/>
</dbReference>
<keyword evidence="2" id="KW-0472">Membrane</keyword>
<dbReference type="RefSeq" id="WP_382401118.1">
    <property type="nucleotide sequence ID" value="NZ_JBHSWH010000001.1"/>
</dbReference>
<evidence type="ECO:0000256" key="2">
    <source>
        <dbReference type="SAM" id="Phobius"/>
    </source>
</evidence>
<comment type="caution">
    <text evidence="3">The sequence shown here is derived from an EMBL/GenBank/DDBJ whole genome shotgun (WGS) entry which is preliminary data.</text>
</comment>
<reference evidence="4" key="1">
    <citation type="journal article" date="2019" name="Int. J. Syst. Evol. Microbiol.">
        <title>The Global Catalogue of Microorganisms (GCM) 10K type strain sequencing project: providing services to taxonomists for standard genome sequencing and annotation.</title>
        <authorList>
            <consortium name="The Broad Institute Genomics Platform"/>
            <consortium name="The Broad Institute Genome Sequencing Center for Infectious Disease"/>
            <person name="Wu L."/>
            <person name="Ma J."/>
        </authorList>
    </citation>
    <scope>NUCLEOTIDE SEQUENCE [LARGE SCALE GENOMIC DNA]</scope>
    <source>
        <strain evidence="4">CCUG 58127</strain>
    </source>
</reference>
<proteinExistence type="predicted"/>
<accession>A0ABW2AFZ4</accession>
<feature type="compositionally biased region" description="Low complexity" evidence="1">
    <location>
        <begin position="318"/>
        <end position="337"/>
    </location>
</feature>
<feature type="transmembrane region" description="Helical" evidence="2">
    <location>
        <begin position="135"/>
        <end position="157"/>
    </location>
</feature>
<name>A0ABW2AFZ4_9MICO</name>
<feature type="transmembrane region" description="Helical" evidence="2">
    <location>
        <begin position="100"/>
        <end position="123"/>
    </location>
</feature>
<organism evidence="3 4">
    <name type="scientific">Flexivirga alba</name>
    <dbReference type="NCBI Taxonomy" id="702742"/>
    <lineage>
        <taxon>Bacteria</taxon>
        <taxon>Bacillati</taxon>
        <taxon>Actinomycetota</taxon>
        <taxon>Actinomycetes</taxon>
        <taxon>Micrococcales</taxon>
        <taxon>Dermacoccaceae</taxon>
        <taxon>Flexivirga</taxon>
    </lineage>
</organism>
<sequence length="337" mass="36220">MSSRAEFTVAHEPLGRIQLHGVDLTSIGPVGTAPQVAGEAASVAVPVAMGEQFTATGSPGWAIAYRKRAVLTDALTALCVAIVATRIAGITPEWNRPVALFYLGTTITAPLLWPVMIALGRGYDRKHLATGTGEFRAIVSAAVRLLAITGLLSYATYSGRPLLSRYAVLFFFTVLPTVSLLLRHEQRRRIYRRRADGHASSRTLVVGHDDAVNHLLAELERDPGHGLAASASCRLPRHLLSDPVEHVMEQITLTRPDVVILTSPSGLAPSAVRRLSWLLEDEDVDLMVSPGLLDVVGPRLSIRPAAGLPCSKWKDPESTAFARSTSRSSTGSGPRFS</sequence>
<dbReference type="Proteomes" id="UP001596298">
    <property type="component" value="Unassembled WGS sequence"/>
</dbReference>
<evidence type="ECO:0000256" key="1">
    <source>
        <dbReference type="SAM" id="MobiDB-lite"/>
    </source>
</evidence>
<protein>
    <submittedName>
        <fullName evidence="3">Nucleoside-diphosphate sugar epimerase/dehydratase</fullName>
    </submittedName>
</protein>
<keyword evidence="4" id="KW-1185">Reference proteome</keyword>
<feature type="transmembrane region" description="Helical" evidence="2">
    <location>
        <begin position="70"/>
        <end position="88"/>
    </location>
</feature>
<keyword evidence="2" id="KW-0812">Transmembrane</keyword>
<gene>
    <name evidence="3" type="ORF">ACFQDH_10720</name>
</gene>
<feature type="transmembrane region" description="Helical" evidence="2">
    <location>
        <begin position="163"/>
        <end position="182"/>
    </location>
</feature>
<feature type="region of interest" description="Disordered" evidence="1">
    <location>
        <begin position="315"/>
        <end position="337"/>
    </location>
</feature>